<dbReference type="AlphaFoldDB" id="A0A168BC60"/>
<dbReference type="InterPro" id="IPR053001">
    <property type="entry name" value="MNNG_permease-like"/>
</dbReference>
<keyword evidence="1" id="KW-0472">Membrane</keyword>
<dbReference type="VEuPathDB" id="FungiDB:AAP_01589"/>
<feature type="transmembrane region" description="Helical" evidence="1">
    <location>
        <begin position="263"/>
        <end position="286"/>
    </location>
</feature>
<feature type="transmembrane region" description="Helical" evidence="1">
    <location>
        <begin position="30"/>
        <end position="54"/>
    </location>
</feature>
<evidence type="ECO:0000256" key="1">
    <source>
        <dbReference type="SAM" id="Phobius"/>
    </source>
</evidence>
<organism evidence="3 4">
    <name type="scientific">Ascosphaera apis ARSEF 7405</name>
    <dbReference type="NCBI Taxonomy" id="392613"/>
    <lineage>
        <taxon>Eukaryota</taxon>
        <taxon>Fungi</taxon>
        <taxon>Dikarya</taxon>
        <taxon>Ascomycota</taxon>
        <taxon>Pezizomycotina</taxon>
        <taxon>Eurotiomycetes</taxon>
        <taxon>Eurotiomycetidae</taxon>
        <taxon>Onygenales</taxon>
        <taxon>Ascosphaeraceae</taxon>
        <taxon>Ascosphaera</taxon>
    </lineage>
</organism>
<evidence type="ECO:0000259" key="2">
    <source>
        <dbReference type="Pfam" id="PF12051"/>
    </source>
</evidence>
<dbReference type="EMBL" id="AZGZ01000005">
    <property type="protein sequence ID" value="KZZ95101.1"/>
    <property type="molecule type" value="Genomic_DNA"/>
</dbReference>
<dbReference type="GO" id="GO:0016020">
    <property type="term" value="C:membrane"/>
    <property type="evidence" value="ECO:0007669"/>
    <property type="project" value="TreeGrafter"/>
</dbReference>
<dbReference type="OrthoDB" id="2140105at2759"/>
<accession>A0A168BC60</accession>
<gene>
    <name evidence="3" type="ORF">AAP_01589</name>
</gene>
<dbReference type="PANTHER" id="PTHR34814:SF2">
    <property type="entry name" value="DUF3533 DOMAIN-CONTAINING PROTEIN"/>
    <property type="match status" value="1"/>
</dbReference>
<dbReference type="InterPro" id="IPR022703">
    <property type="entry name" value="DUF3533"/>
</dbReference>
<keyword evidence="1" id="KW-1133">Transmembrane helix</keyword>
<protein>
    <recommendedName>
        <fullName evidence="2">DUF3533 domain-containing protein</fullName>
    </recommendedName>
</protein>
<reference evidence="3 4" key="1">
    <citation type="journal article" date="2016" name="Genome Biol. Evol.">
        <title>Divergent and convergent evolution of fungal pathogenicity.</title>
        <authorList>
            <person name="Shang Y."/>
            <person name="Xiao G."/>
            <person name="Zheng P."/>
            <person name="Cen K."/>
            <person name="Zhan S."/>
            <person name="Wang C."/>
        </authorList>
    </citation>
    <scope>NUCLEOTIDE SEQUENCE [LARGE SCALE GENOMIC DNA]</scope>
    <source>
        <strain evidence="3 4">ARSEF 7405</strain>
    </source>
</reference>
<evidence type="ECO:0000313" key="3">
    <source>
        <dbReference type="EMBL" id="KZZ95101.1"/>
    </source>
</evidence>
<sequence>MQVDAEKNPQTGAAPVTEIDRKGARLSKQYWVMAIKAMITYLIIIWIPACYILGSTYEQKHHVKNMKMIIVDFDQSGIGKSISGTCAAASATENMPTFQERTDITNYDDAYDEVWSGRYWGGVVVHQNATQHFLEAFMKGDTSYDPKSAVSVIYNSARWPAVTFSFVKPVLPTLVEKAEGVFQDKFGTQLLEKINGTITPEMYRIFYKPFEAANDDIHPFNIGARYFLGTATIVFPTIVTFFVSLGTRGASQEFGHLRPIDGLIYRGVVGLVLTFIGGFFFPLWFTMFHEDAPLSVKGFFVAWMVFWLYSQACFWFFDTAANMIPLAFLPPTCLTFIIIQVAATVFPLDIKNRFYKIEYIWPSFNAFELFISVVSHGSSCHAKRNVPVLFAWIIFWICVNVACHKHILNKDIKAKEENQRSESEAYASDVTAGR</sequence>
<keyword evidence="1" id="KW-0812">Transmembrane</keyword>
<dbReference type="PANTHER" id="PTHR34814">
    <property type="entry name" value="NITROSOGUANIDINE RESISTANCE PROTEIN SNG1"/>
    <property type="match status" value="1"/>
</dbReference>
<keyword evidence="4" id="KW-1185">Reference proteome</keyword>
<name>A0A168BC60_9EURO</name>
<feature type="transmembrane region" description="Helical" evidence="1">
    <location>
        <begin position="389"/>
        <end position="408"/>
    </location>
</feature>
<feature type="transmembrane region" description="Helical" evidence="1">
    <location>
        <begin position="226"/>
        <end position="243"/>
    </location>
</feature>
<dbReference type="Pfam" id="PF12051">
    <property type="entry name" value="DUF3533"/>
    <property type="match status" value="1"/>
</dbReference>
<feature type="transmembrane region" description="Helical" evidence="1">
    <location>
        <begin position="298"/>
        <end position="317"/>
    </location>
</feature>
<feature type="domain" description="DUF3533" evidence="2">
    <location>
        <begin position="39"/>
        <end position="396"/>
    </location>
</feature>
<evidence type="ECO:0000313" key="4">
    <source>
        <dbReference type="Proteomes" id="UP000242877"/>
    </source>
</evidence>
<feature type="transmembrane region" description="Helical" evidence="1">
    <location>
        <begin position="323"/>
        <end position="347"/>
    </location>
</feature>
<dbReference type="Proteomes" id="UP000242877">
    <property type="component" value="Unassembled WGS sequence"/>
</dbReference>
<proteinExistence type="predicted"/>
<comment type="caution">
    <text evidence="3">The sequence shown here is derived from an EMBL/GenBank/DDBJ whole genome shotgun (WGS) entry which is preliminary data.</text>
</comment>